<dbReference type="GO" id="GO:0036064">
    <property type="term" value="C:ciliary basal body"/>
    <property type="evidence" value="ECO:0007669"/>
    <property type="project" value="TreeGrafter"/>
</dbReference>
<dbReference type="GO" id="GO:0120200">
    <property type="term" value="C:rod photoreceptor outer segment"/>
    <property type="evidence" value="ECO:0007669"/>
    <property type="project" value="TreeGrafter"/>
</dbReference>
<dbReference type="Proteomes" id="UP000524007">
    <property type="component" value="Unassembled WGS sequence"/>
</dbReference>
<proteinExistence type="predicted"/>
<dbReference type="PANTHER" id="PTHR14917:SF2">
    <property type="entry name" value="SPERMATOGENESIS-ASSOCIATED PROTEIN 7"/>
    <property type="match status" value="1"/>
</dbReference>
<keyword evidence="2" id="KW-1185">Reference proteome</keyword>
<evidence type="ECO:0000313" key="2">
    <source>
        <dbReference type="Proteomes" id="UP000524007"/>
    </source>
</evidence>
<protein>
    <submittedName>
        <fullName evidence="1">SPAT7 protein</fullName>
    </submittedName>
</protein>
<dbReference type="EMBL" id="VXBY01000182">
    <property type="protein sequence ID" value="NXP32159.1"/>
    <property type="molecule type" value="Genomic_DNA"/>
</dbReference>
<sequence>REEELLYLNFIEDVTNEILRLGLFSNRVLDELFEWHIGENKNRLDEGRMRQMLDVLKSELGCCQDSETELIHAGQEALDLQEDVIDEFKLTRKGHRPRKAAKSVEFLEPMDLSLKK</sequence>
<dbReference type="GO" id="GO:0120206">
    <property type="term" value="C:photoreceptor distal connecting cilium"/>
    <property type="evidence" value="ECO:0007669"/>
    <property type="project" value="TreeGrafter"/>
</dbReference>
<comment type="caution">
    <text evidence="1">The sequence shown here is derived from an EMBL/GenBank/DDBJ whole genome shotgun (WGS) entry which is preliminary data.</text>
</comment>
<gene>
    <name evidence="1" type="primary">Spata7</name>
    <name evidence="1" type="ORF">LEILUT_R08024</name>
</gene>
<dbReference type="PANTHER" id="PTHR14917">
    <property type="entry name" value="SPERMATOGENESIS-ASSOCIATED PROTEIN 7"/>
    <property type="match status" value="1"/>
</dbReference>
<organism evidence="1 2">
    <name type="scientific">Leiothrix lutea</name>
    <name type="common">Red-billed leiothrix</name>
    <name type="synonym">Sylvia lutea</name>
    <dbReference type="NCBI Taxonomy" id="36275"/>
    <lineage>
        <taxon>Eukaryota</taxon>
        <taxon>Metazoa</taxon>
        <taxon>Chordata</taxon>
        <taxon>Craniata</taxon>
        <taxon>Vertebrata</taxon>
        <taxon>Euteleostomi</taxon>
        <taxon>Archelosauria</taxon>
        <taxon>Archosauria</taxon>
        <taxon>Dinosauria</taxon>
        <taxon>Saurischia</taxon>
        <taxon>Theropoda</taxon>
        <taxon>Coelurosauria</taxon>
        <taxon>Aves</taxon>
        <taxon>Neognathae</taxon>
        <taxon>Neoaves</taxon>
        <taxon>Telluraves</taxon>
        <taxon>Australaves</taxon>
        <taxon>Passeriformes</taxon>
        <taxon>Sylvioidea</taxon>
        <taxon>Leiothrichidae</taxon>
        <taxon>Leiothrix</taxon>
    </lineage>
</organism>
<accession>A0A7L1ZGI7</accession>
<dbReference type="GO" id="GO:0045494">
    <property type="term" value="P:photoreceptor cell maintenance"/>
    <property type="evidence" value="ECO:0007669"/>
    <property type="project" value="TreeGrafter"/>
</dbReference>
<evidence type="ECO:0000313" key="1">
    <source>
        <dbReference type="EMBL" id="NXP32159.1"/>
    </source>
</evidence>
<dbReference type="GO" id="GO:0005930">
    <property type="term" value="C:axoneme"/>
    <property type="evidence" value="ECO:0007669"/>
    <property type="project" value="TreeGrafter"/>
</dbReference>
<dbReference type="AlphaFoldDB" id="A0A7L1ZGI7"/>
<name>A0A7L1ZGI7_LEILU</name>
<feature type="non-terminal residue" evidence="1">
    <location>
        <position position="1"/>
    </location>
</feature>
<feature type="non-terminal residue" evidence="1">
    <location>
        <position position="116"/>
    </location>
</feature>
<reference evidence="1 2" key="1">
    <citation type="submission" date="2019-09" db="EMBL/GenBank/DDBJ databases">
        <title>Bird 10,000 Genomes (B10K) Project - Family phase.</title>
        <authorList>
            <person name="Zhang G."/>
        </authorList>
    </citation>
    <scope>NUCLEOTIDE SEQUENCE [LARGE SCALE GENOMIC DNA]</scope>
    <source>
        <strain evidence="1">B10K-DU-002-43</strain>
        <tissue evidence="1">Muscle</tissue>
    </source>
</reference>
<dbReference type="InterPro" id="IPR029357">
    <property type="entry name" value="SPATA7"/>
</dbReference>
<dbReference type="Pfam" id="PF15244">
    <property type="entry name" value="HSD3"/>
    <property type="match status" value="1"/>
</dbReference>
<dbReference type="GO" id="GO:0000226">
    <property type="term" value="P:microtubule cytoskeleton organization"/>
    <property type="evidence" value="ECO:0007669"/>
    <property type="project" value="TreeGrafter"/>
</dbReference>